<comment type="caution">
    <text evidence="5">The sequence shown here is derived from an EMBL/GenBank/DDBJ whole genome shotgun (WGS) entry which is preliminary data.</text>
</comment>
<dbReference type="PANTHER" id="PTHR43775">
    <property type="entry name" value="FATTY ACID SYNTHASE"/>
    <property type="match status" value="1"/>
</dbReference>
<dbReference type="RefSeq" id="WP_208349999.1">
    <property type="nucleotide sequence ID" value="NZ_JAALHA020000005.1"/>
</dbReference>
<protein>
    <submittedName>
        <fullName evidence="5">Acyltransferase domain-containing protein</fullName>
    </submittedName>
</protein>
<keyword evidence="1" id="KW-0596">Phosphopantetheine</keyword>
<name>A0AAP5I5N0_9CYAN</name>
<dbReference type="InterPro" id="IPR001031">
    <property type="entry name" value="Thioesterase"/>
</dbReference>
<dbReference type="GO" id="GO:0006633">
    <property type="term" value="P:fatty acid biosynthetic process"/>
    <property type="evidence" value="ECO:0007669"/>
    <property type="project" value="InterPro"/>
</dbReference>
<organism evidence="5 6">
    <name type="scientific">Aetokthonos hydrillicola Thurmond2011</name>
    <dbReference type="NCBI Taxonomy" id="2712845"/>
    <lineage>
        <taxon>Bacteria</taxon>
        <taxon>Bacillati</taxon>
        <taxon>Cyanobacteriota</taxon>
        <taxon>Cyanophyceae</taxon>
        <taxon>Nostocales</taxon>
        <taxon>Hapalosiphonaceae</taxon>
        <taxon>Aetokthonos</taxon>
    </lineage>
</organism>
<feature type="domain" description="Ketosynthase family 3 (KS3)" evidence="4">
    <location>
        <begin position="36"/>
        <end position="462"/>
    </location>
</feature>
<dbReference type="Gene3D" id="1.10.1200.10">
    <property type="entry name" value="ACP-like"/>
    <property type="match status" value="1"/>
</dbReference>
<dbReference type="InterPro" id="IPR036736">
    <property type="entry name" value="ACP-like_sf"/>
</dbReference>
<dbReference type="Gene3D" id="3.40.50.1820">
    <property type="entry name" value="alpha/beta hydrolase"/>
    <property type="match status" value="1"/>
</dbReference>
<dbReference type="InterPro" id="IPR001227">
    <property type="entry name" value="Ac_transferase_dom_sf"/>
</dbReference>
<dbReference type="Pfam" id="PF00109">
    <property type="entry name" value="ketoacyl-synt"/>
    <property type="match status" value="1"/>
</dbReference>
<evidence type="ECO:0000256" key="3">
    <source>
        <dbReference type="ARBA" id="ARBA00022679"/>
    </source>
</evidence>
<dbReference type="PROSITE" id="PS00606">
    <property type="entry name" value="KS3_1"/>
    <property type="match status" value="1"/>
</dbReference>
<evidence type="ECO:0000256" key="1">
    <source>
        <dbReference type="ARBA" id="ARBA00022450"/>
    </source>
</evidence>
<dbReference type="PROSITE" id="PS52004">
    <property type="entry name" value="KS3_2"/>
    <property type="match status" value="1"/>
</dbReference>
<reference evidence="6" key="1">
    <citation type="journal article" date="2021" name="Science">
        <title>Hunting the eagle killer: A cyanobacterial neurotoxin causes vacuolar myelinopathy.</title>
        <authorList>
            <person name="Breinlinger S."/>
            <person name="Phillips T.J."/>
            <person name="Haram B.N."/>
            <person name="Mares J."/>
            <person name="Martinez Yerena J.A."/>
            <person name="Hrouzek P."/>
            <person name="Sobotka R."/>
            <person name="Henderson W.M."/>
            <person name="Schmieder P."/>
            <person name="Williams S.M."/>
            <person name="Lauderdale J.D."/>
            <person name="Wilde H.D."/>
            <person name="Gerrin W."/>
            <person name="Kust A."/>
            <person name="Washington J.W."/>
            <person name="Wagner C."/>
            <person name="Geier B."/>
            <person name="Liebeke M."/>
            <person name="Enke H."/>
            <person name="Niedermeyer T.H.J."/>
            <person name="Wilde S.B."/>
        </authorList>
    </citation>
    <scope>NUCLEOTIDE SEQUENCE [LARGE SCALE GENOMIC DNA]</scope>
    <source>
        <strain evidence="6">Thurmond2011</strain>
    </source>
</reference>
<dbReference type="Gene3D" id="3.40.47.10">
    <property type="match status" value="1"/>
</dbReference>
<evidence type="ECO:0000313" key="5">
    <source>
        <dbReference type="EMBL" id="MDR9895493.1"/>
    </source>
</evidence>
<dbReference type="InterPro" id="IPR018201">
    <property type="entry name" value="Ketoacyl_synth_AS"/>
</dbReference>
<dbReference type="Proteomes" id="UP000667802">
    <property type="component" value="Unassembled WGS sequence"/>
</dbReference>
<keyword evidence="2" id="KW-0597">Phosphoprotein</keyword>
<dbReference type="SUPFAM" id="SSF53901">
    <property type="entry name" value="Thiolase-like"/>
    <property type="match status" value="1"/>
</dbReference>
<proteinExistence type="predicted"/>
<dbReference type="InterPro" id="IPR016039">
    <property type="entry name" value="Thiolase-like"/>
</dbReference>
<dbReference type="GO" id="GO:0031177">
    <property type="term" value="F:phosphopantetheine binding"/>
    <property type="evidence" value="ECO:0007669"/>
    <property type="project" value="InterPro"/>
</dbReference>
<dbReference type="InterPro" id="IPR014031">
    <property type="entry name" value="Ketoacyl_synth_C"/>
</dbReference>
<dbReference type="GO" id="GO:0004312">
    <property type="term" value="F:fatty acid synthase activity"/>
    <property type="evidence" value="ECO:0007669"/>
    <property type="project" value="TreeGrafter"/>
</dbReference>
<dbReference type="SMART" id="SM00827">
    <property type="entry name" value="PKS_AT"/>
    <property type="match status" value="1"/>
</dbReference>
<dbReference type="SUPFAM" id="SSF47336">
    <property type="entry name" value="ACP-like"/>
    <property type="match status" value="1"/>
</dbReference>
<gene>
    <name evidence="5" type="ORF">G7B40_013080</name>
</gene>
<dbReference type="Pfam" id="PF22621">
    <property type="entry name" value="CurL-like_PKS_C"/>
    <property type="match status" value="1"/>
</dbReference>
<dbReference type="SMART" id="SM00825">
    <property type="entry name" value="PKS_KS"/>
    <property type="match status" value="1"/>
</dbReference>
<evidence type="ECO:0000256" key="2">
    <source>
        <dbReference type="ARBA" id="ARBA00022553"/>
    </source>
</evidence>
<dbReference type="Gene3D" id="3.30.70.3290">
    <property type="match status" value="2"/>
</dbReference>
<dbReference type="SMART" id="SM00823">
    <property type="entry name" value="PKS_PP"/>
    <property type="match status" value="1"/>
</dbReference>
<dbReference type="Pfam" id="PF02801">
    <property type="entry name" value="Ketoacyl-synt_C"/>
    <property type="match status" value="1"/>
</dbReference>
<dbReference type="InterPro" id="IPR029058">
    <property type="entry name" value="AB_hydrolase_fold"/>
</dbReference>
<dbReference type="PANTHER" id="PTHR43775:SF37">
    <property type="entry name" value="SI:DKEY-61P9.11"/>
    <property type="match status" value="1"/>
</dbReference>
<keyword evidence="5" id="KW-0012">Acyltransferase</keyword>
<dbReference type="SUPFAM" id="SSF53474">
    <property type="entry name" value="alpha/beta-Hydrolases"/>
    <property type="match status" value="1"/>
</dbReference>
<evidence type="ECO:0000259" key="4">
    <source>
        <dbReference type="PROSITE" id="PS52004"/>
    </source>
</evidence>
<dbReference type="GO" id="GO:0004315">
    <property type="term" value="F:3-oxoacyl-[acyl-carrier-protein] synthase activity"/>
    <property type="evidence" value="ECO:0007669"/>
    <property type="project" value="InterPro"/>
</dbReference>
<dbReference type="Gene3D" id="3.40.366.10">
    <property type="entry name" value="Malonyl-Coenzyme A Acyl Carrier Protein, domain 2"/>
    <property type="match status" value="2"/>
</dbReference>
<keyword evidence="6" id="KW-1185">Reference proteome</keyword>
<dbReference type="Pfam" id="PF00550">
    <property type="entry name" value="PP-binding"/>
    <property type="match status" value="1"/>
</dbReference>
<dbReference type="InterPro" id="IPR014030">
    <property type="entry name" value="Ketoacyl_synth_N"/>
</dbReference>
<dbReference type="EMBL" id="JAALHA020000005">
    <property type="protein sequence ID" value="MDR9895493.1"/>
    <property type="molecule type" value="Genomic_DNA"/>
</dbReference>
<dbReference type="InterPro" id="IPR020841">
    <property type="entry name" value="PKS_Beta-ketoAc_synthase_dom"/>
</dbReference>
<dbReference type="InterPro" id="IPR050091">
    <property type="entry name" value="PKS_NRPS_Biosynth_Enz"/>
</dbReference>
<dbReference type="InterPro" id="IPR020806">
    <property type="entry name" value="PKS_PP-bd"/>
</dbReference>
<dbReference type="InterPro" id="IPR009081">
    <property type="entry name" value="PP-bd_ACP"/>
</dbReference>
<evidence type="ECO:0000313" key="6">
    <source>
        <dbReference type="Proteomes" id="UP000667802"/>
    </source>
</evidence>
<dbReference type="CDD" id="cd00833">
    <property type="entry name" value="PKS"/>
    <property type="match status" value="1"/>
</dbReference>
<keyword evidence="3" id="KW-0808">Transferase</keyword>
<dbReference type="FunFam" id="3.40.47.10:FF:000019">
    <property type="entry name" value="Polyketide synthase type I"/>
    <property type="match status" value="1"/>
</dbReference>
<dbReference type="AlphaFoldDB" id="A0AAP5I5N0"/>
<dbReference type="Pfam" id="PF00975">
    <property type="entry name" value="Thioesterase"/>
    <property type="match status" value="1"/>
</dbReference>
<dbReference type="SUPFAM" id="SSF52151">
    <property type="entry name" value="FabD/lysophospholipase-like"/>
    <property type="match status" value="1"/>
</dbReference>
<sequence>MNQNLTDVDYQSLMKKALIEIRETKSKLNALEKAMSEPIAIIGIGCRLPGGNNDPESFWQLLSNGEIAIGEVPLERWDVDAYYNPDPDVPGKICTRYGGFVDQLQEFDAGFFGISPREAVSLDPQQRLLQEVTWEALENAAIVPKQLADSLTGVFIGICHNDYLHKLLNRETTEIDAYMATGNSHSVAAGRLSYFLGLQGPSFAVDTACSSSLVGVHLACQSLRNKECNLAIAGGVNVLLLPEVSINFSKAHMLTSDNRCKTFDHQADGIVRSEGCGVIILKRLSDAIADKDNILALIRGSAVNHDGRSSGLTVPNRLSQEAVIRQALKNGKLEANEVSYVEAHGTGTPLGDPIEVRALATVLAQGRSASQPLLIGSVKTNIGHLEAAAGVAGLIKVVLSLQHQQIPPHLHFQQPNPHINWEQLPIQVPTKMTPWQTTNNTRIAGVSSFGFSGTNAHVILEQAPAPQPQPSQIDRPLQLLTLSAKSQPALQELIARYQLHLAKHPDLNLADICFTANTGREHFSARVGVIASSTDELANKLTTLQPQVSSTKRPKIAFLFTGQGCQYQGMGRQLYLSQPTFRRTLDYCQQILASFLDIPLVELLYAEHSQDSLLENTAYAQPAIFAIEYALAQLWRSWGVEPDVVMGYGLGEYVAATIAGVFSLEDALKLVAERGRLMQALTPSAQMVSVEPFSDILAQVSYSPARIHFVSTVTGKSSNTEISCPDYWRQHASQTVQFFAAMDTLHHQGVDIFLEISPRPSLLPMASDRSPSDVGVFLHSLRPTFPDWQVLLETLLSLYLHGYPVDWSGFDKDYSRLRLPLPTYPFQRQRYWIKDFSGSHIENKNGTKDELLGCNGSFKKEQDLVIQSNKATSSIREALLGANLENQQQLLSSYLEEQVVRVMEMPISMLDREQPLQNIGLDSIMALVLHNWVETNLGITLQTENFFQELSFNQLVINLCQHLTNISDSTSKATNNLMRQSRTSHSQLPSDLLWCIQSEGSKLPFICVHPGSLEPYFYKNLVSYLGNDQPFYLLQPSELNNFQNYQNGFSSSVTIADIASKCLKALDSLHPQNYILGGWSLGGCVALEMAQQLYKRGQEVPLLALLDAANIMNLPFNEDWVLVFFFANYLGTRHHKELVLRYDLLKIFDFEHQLNYLLKEAIALGVVPKNTSFNEIHHLFECYKLGMRNSWKQAQNYLIKSYPGRVTLFETSEVTEIAHIISNSPFLSWKEWSKPFHKEPEIHIVPGNHYSMFLEPHVQKLGEKLKSCLNVALLV</sequence>
<dbReference type="InterPro" id="IPR014043">
    <property type="entry name" value="Acyl_transferase_dom"/>
</dbReference>
<dbReference type="Pfam" id="PF00698">
    <property type="entry name" value="Acyl_transf_1"/>
    <property type="match status" value="1"/>
</dbReference>
<accession>A0AAP5I5N0</accession>
<dbReference type="InterPro" id="IPR016035">
    <property type="entry name" value="Acyl_Trfase/lysoPLipase"/>
</dbReference>